<dbReference type="AlphaFoldDB" id="A0A8R1IAG0"/>
<keyword evidence="3" id="KW-0677">Repeat</keyword>
<organism evidence="5 6">
    <name type="scientific">Caenorhabditis japonica</name>
    <dbReference type="NCBI Taxonomy" id="281687"/>
    <lineage>
        <taxon>Eukaryota</taxon>
        <taxon>Metazoa</taxon>
        <taxon>Ecdysozoa</taxon>
        <taxon>Nematoda</taxon>
        <taxon>Chromadorea</taxon>
        <taxon>Rhabditida</taxon>
        <taxon>Rhabditina</taxon>
        <taxon>Rhabditomorpha</taxon>
        <taxon>Rhabditoidea</taxon>
        <taxon>Rhabditidae</taxon>
        <taxon>Peloderinae</taxon>
        <taxon>Caenorhabditis</taxon>
    </lineage>
</organism>
<evidence type="ECO:0000313" key="6">
    <source>
        <dbReference type="Proteomes" id="UP000005237"/>
    </source>
</evidence>
<dbReference type="SUPFAM" id="SSF50978">
    <property type="entry name" value="WD40 repeat-like"/>
    <property type="match status" value="1"/>
</dbReference>
<evidence type="ECO:0000256" key="2">
    <source>
        <dbReference type="ARBA" id="ARBA00022574"/>
    </source>
</evidence>
<dbReference type="GO" id="GO:1904263">
    <property type="term" value="P:positive regulation of TORC1 signaling"/>
    <property type="evidence" value="ECO:0007669"/>
    <property type="project" value="TreeGrafter"/>
</dbReference>
<dbReference type="InterPro" id="IPR037590">
    <property type="entry name" value="WDR24"/>
</dbReference>
<evidence type="ECO:0000313" key="5">
    <source>
        <dbReference type="EnsemblMetazoa" id="CJA28811a.1"/>
    </source>
</evidence>
<sequence>MKFCGAHLLSPRIGNNQIWEWSGPELKRISVVETTAPLGRVVWRPDKPYQLATCASVNETTVHVWDVRRPFLPYVTYDEHRDSVTDACWPSNDFDVFMSCGKDGLIVLHNIDSGHAPINYACDVAFDITPDGCMGLAVNSEIHAKNYAMLEEKAQASSGKKTVRQIPYETFRRPIKSLIAFGVPESLTHSLPPSTFYQIAEKYLIGGMEIMHLCEANSKVARNAGQEHVAQTWRLVEALCQQAKIQEEYDRLSAEEKARIIKAWVVGIFVPQFRHQKWFYFPKNGNARCPGLETWAEFIGFVF</sequence>
<evidence type="ECO:0000256" key="3">
    <source>
        <dbReference type="ARBA" id="ARBA00022737"/>
    </source>
</evidence>
<dbReference type="InterPro" id="IPR015943">
    <property type="entry name" value="WD40/YVTN_repeat-like_dom_sf"/>
</dbReference>
<evidence type="ECO:0000256" key="4">
    <source>
        <dbReference type="ARBA" id="ARBA00040269"/>
    </source>
</evidence>
<name>A0A8R1IAG0_CAEJA</name>
<dbReference type="FunFam" id="2.130.10.10:FF:001790">
    <property type="entry name" value="Uncharacterized protein"/>
    <property type="match status" value="1"/>
</dbReference>
<dbReference type="PANTHER" id="PTHR46200">
    <property type="entry name" value="GATOR COMPLEX PROTEIN WDR24"/>
    <property type="match status" value="1"/>
</dbReference>
<dbReference type="EnsemblMetazoa" id="CJA28811a.1">
    <property type="protein sequence ID" value="CJA28811a.1"/>
    <property type="gene ID" value="WBGene00184385"/>
</dbReference>
<keyword evidence="2" id="KW-0853">WD repeat</keyword>
<reference evidence="6" key="1">
    <citation type="submission" date="2010-08" db="EMBL/GenBank/DDBJ databases">
        <authorList>
            <consortium name="Caenorhabditis japonica Sequencing Consortium"/>
            <person name="Wilson R.K."/>
        </authorList>
    </citation>
    <scope>NUCLEOTIDE SEQUENCE [LARGE SCALE GENOMIC DNA]</scope>
    <source>
        <strain evidence="6">DF5081</strain>
    </source>
</reference>
<dbReference type="GO" id="GO:0016239">
    <property type="term" value="P:positive regulation of macroautophagy"/>
    <property type="evidence" value="ECO:0007669"/>
    <property type="project" value="TreeGrafter"/>
</dbReference>
<dbReference type="Gene3D" id="2.130.10.10">
    <property type="entry name" value="YVTN repeat-like/Quinoprotein amine dehydrogenase"/>
    <property type="match status" value="1"/>
</dbReference>
<reference evidence="5" key="2">
    <citation type="submission" date="2022-06" db="UniProtKB">
        <authorList>
            <consortium name="EnsemblMetazoa"/>
        </authorList>
    </citation>
    <scope>IDENTIFICATION</scope>
    <source>
        <strain evidence="5">DF5081</strain>
    </source>
</reference>
<dbReference type="SMART" id="SM00320">
    <property type="entry name" value="WD40"/>
    <property type="match status" value="2"/>
</dbReference>
<dbReference type="InterPro" id="IPR036322">
    <property type="entry name" value="WD40_repeat_dom_sf"/>
</dbReference>
<dbReference type="GO" id="GO:0061700">
    <property type="term" value="C:GATOR2 complex"/>
    <property type="evidence" value="ECO:0007669"/>
    <property type="project" value="TreeGrafter"/>
</dbReference>
<evidence type="ECO:0000256" key="1">
    <source>
        <dbReference type="ARBA" id="ARBA00008134"/>
    </source>
</evidence>
<comment type="similarity">
    <text evidence="1">Belongs to the WD repeat WDR24 family.</text>
</comment>
<proteinExistence type="inferred from homology"/>
<dbReference type="GO" id="GO:0005829">
    <property type="term" value="C:cytosol"/>
    <property type="evidence" value="ECO:0007669"/>
    <property type="project" value="TreeGrafter"/>
</dbReference>
<dbReference type="GO" id="GO:0005774">
    <property type="term" value="C:vacuolar membrane"/>
    <property type="evidence" value="ECO:0007669"/>
    <property type="project" value="TreeGrafter"/>
</dbReference>
<dbReference type="Proteomes" id="UP000005237">
    <property type="component" value="Unassembled WGS sequence"/>
</dbReference>
<protein>
    <recommendedName>
        <fullName evidence="4">GATOR2 complex protein WDR24</fullName>
    </recommendedName>
</protein>
<dbReference type="PANTHER" id="PTHR46200:SF1">
    <property type="entry name" value="GATOR COMPLEX PROTEIN WDR24"/>
    <property type="match status" value="1"/>
</dbReference>
<keyword evidence="6" id="KW-1185">Reference proteome</keyword>
<dbReference type="InterPro" id="IPR001680">
    <property type="entry name" value="WD40_rpt"/>
</dbReference>
<accession>A0A8R1IAG0</accession>